<evidence type="ECO:0000256" key="2">
    <source>
        <dbReference type="ARBA" id="ARBA00010892"/>
    </source>
</evidence>
<evidence type="ECO:0000313" key="10">
    <source>
        <dbReference type="Proteomes" id="UP000037146"/>
    </source>
</evidence>
<keyword evidence="10" id="KW-1185">Reference proteome</keyword>
<keyword evidence="5 8" id="KW-0812">Transmembrane</keyword>
<evidence type="ECO:0000256" key="8">
    <source>
        <dbReference type="RuleBase" id="RU362101"/>
    </source>
</evidence>
<feature type="transmembrane region" description="Helical" evidence="8">
    <location>
        <begin position="260"/>
        <end position="285"/>
    </location>
</feature>
<feature type="transmembrane region" description="Helical" evidence="8">
    <location>
        <begin position="119"/>
        <end position="141"/>
    </location>
</feature>
<dbReference type="Pfam" id="PF03824">
    <property type="entry name" value="NicO"/>
    <property type="match status" value="1"/>
</dbReference>
<dbReference type="InterPro" id="IPR004688">
    <property type="entry name" value="Ni/Co_transpt"/>
</dbReference>
<feature type="transmembrane region" description="Helical" evidence="8">
    <location>
        <begin position="305"/>
        <end position="330"/>
    </location>
</feature>
<dbReference type="GO" id="GO:0015099">
    <property type="term" value="F:nickel cation transmembrane transporter activity"/>
    <property type="evidence" value="ECO:0007669"/>
    <property type="project" value="UniProtKB-UniRule"/>
</dbReference>
<dbReference type="PATRIC" id="fig|1679170.3.peg.4803"/>
<dbReference type="PANTHER" id="PTHR31611">
    <property type="entry name" value="HIGH-AFFINITY NICKEL TRANSPORT PROTEIN NIC1"/>
    <property type="match status" value="1"/>
</dbReference>
<sequence length="339" mass="37945">MKGKDWKVFIWNRYMLYVLVIHVAGFIALFTAVPTHPTFIGLGIAAYVFGIRHAFDIDHIAAVDNTIRKLVAQKQDSRGVGFYFSLGHSTVVFLLAVLTAVSVKFVAKYMSSMQDIGGIIGVTVSGVFLVFIAILNLMLFMQLWKIFRRLKEEKVSESELEKMFEAKGFFTRYLKPLFKIVTKSWHIYPIGFLFGLGFDTATEISLLTMSAGAAKSNLPVLGIISLPLLFAAGMSLFDTLDGILMTKSYAWAHNKPVRKVYYNLTVTAISVVAALAVGIVELAQITTEKLHLSGGLWNDLAAIDFGNLGYFLVAAFLIIWGVSVFIWKYYRIEERYTLK</sequence>
<comment type="subcellular location">
    <subcellularLocation>
        <location evidence="8">Cell membrane</location>
        <topology evidence="8">Multi-pass membrane protein</topology>
    </subcellularLocation>
    <subcellularLocation>
        <location evidence="1">Endomembrane system</location>
        <topology evidence="1">Multi-pass membrane protein</topology>
    </subcellularLocation>
</comment>
<dbReference type="PANTHER" id="PTHR31611:SF0">
    <property type="entry name" value="HIGH-AFFINITY NICKEL TRANSPORT PROTEIN NIC1"/>
    <property type="match status" value="1"/>
</dbReference>
<dbReference type="GO" id="GO:0005886">
    <property type="term" value="C:plasma membrane"/>
    <property type="evidence" value="ECO:0007669"/>
    <property type="project" value="UniProtKB-SubCell"/>
</dbReference>
<comment type="similarity">
    <text evidence="2 8">Belongs to the NiCoT transporter (TC 2.A.52) family.</text>
</comment>
<organism evidence="9 10">
    <name type="scientific">Peribacillus loiseleuriae</name>
    <dbReference type="NCBI Taxonomy" id="1679170"/>
    <lineage>
        <taxon>Bacteria</taxon>
        <taxon>Bacillati</taxon>
        <taxon>Bacillota</taxon>
        <taxon>Bacilli</taxon>
        <taxon>Bacillales</taxon>
        <taxon>Bacillaceae</taxon>
        <taxon>Peribacillus</taxon>
    </lineage>
</organism>
<keyword evidence="6 8" id="KW-1133">Transmembrane helix</keyword>
<feature type="transmembrane region" description="Helical" evidence="8">
    <location>
        <begin position="14"/>
        <end position="33"/>
    </location>
</feature>
<evidence type="ECO:0000313" key="9">
    <source>
        <dbReference type="EMBL" id="KMY51748.1"/>
    </source>
</evidence>
<dbReference type="OrthoDB" id="9776706at2"/>
<evidence type="ECO:0000256" key="4">
    <source>
        <dbReference type="ARBA" id="ARBA00022596"/>
    </source>
</evidence>
<dbReference type="AlphaFoldDB" id="A0A0K9GYK5"/>
<accession>A0A0K9GYK5</accession>
<evidence type="ECO:0000256" key="7">
    <source>
        <dbReference type="ARBA" id="ARBA00023136"/>
    </source>
</evidence>
<dbReference type="InterPro" id="IPR011541">
    <property type="entry name" value="Ni/Co_transpt_high_affinity"/>
</dbReference>
<reference evidence="10" key="1">
    <citation type="submission" date="2015-07" db="EMBL/GenBank/DDBJ databases">
        <title>Genome sequencing project for genomic taxonomy and phylogenomics of Bacillus-like bacteria.</title>
        <authorList>
            <person name="Liu B."/>
            <person name="Wang J."/>
            <person name="Zhu Y."/>
            <person name="Liu G."/>
            <person name="Chen Q."/>
            <person name="Chen Z."/>
            <person name="Lan J."/>
            <person name="Che J."/>
            <person name="Ge C."/>
            <person name="Shi H."/>
            <person name="Pan Z."/>
            <person name="Liu X."/>
        </authorList>
    </citation>
    <scope>NUCLEOTIDE SEQUENCE [LARGE SCALE GENOMIC DNA]</scope>
    <source>
        <strain evidence="10">FJAT-27997</strain>
    </source>
</reference>
<dbReference type="EMBL" id="LFZW01000001">
    <property type="protein sequence ID" value="KMY51748.1"/>
    <property type="molecule type" value="Genomic_DNA"/>
</dbReference>
<keyword evidence="4" id="KW-0533">Nickel</keyword>
<dbReference type="STRING" id="1679170.AC625_21290"/>
<feature type="transmembrane region" description="Helical" evidence="8">
    <location>
        <begin position="218"/>
        <end position="240"/>
    </location>
</feature>
<dbReference type="RefSeq" id="WP_049683097.1">
    <property type="nucleotide sequence ID" value="NZ_LFZW01000001.1"/>
</dbReference>
<gene>
    <name evidence="9" type="ORF">AC625_21290</name>
</gene>
<evidence type="ECO:0000256" key="1">
    <source>
        <dbReference type="ARBA" id="ARBA00004127"/>
    </source>
</evidence>
<feature type="transmembrane region" description="Helical" evidence="8">
    <location>
        <begin position="39"/>
        <end position="61"/>
    </location>
</feature>
<evidence type="ECO:0000256" key="6">
    <source>
        <dbReference type="ARBA" id="ARBA00022989"/>
    </source>
</evidence>
<evidence type="ECO:0000256" key="5">
    <source>
        <dbReference type="ARBA" id="ARBA00022692"/>
    </source>
</evidence>
<proteinExistence type="inferred from homology"/>
<keyword evidence="3 8" id="KW-0813">Transport</keyword>
<comment type="caution">
    <text evidence="9">The sequence shown here is derived from an EMBL/GenBank/DDBJ whole genome shotgun (WGS) entry which is preliminary data.</text>
</comment>
<dbReference type="Proteomes" id="UP000037146">
    <property type="component" value="Unassembled WGS sequence"/>
</dbReference>
<dbReference type="GO" id="GO:0012505">
    <property type="term" value="C:endomembrane system"/>
    <property type="evidence" value="ECO:0007669"/>
    <property type="project" value="UniProtKB-SubCell"/>
</dbReference>
<feature type="transmembrane region" description="Helical" evidence="8">
    <location>
        <begin position="82"/>
        <end position="107"/>
    </location>
</feature>
<keyword evidence="7 8" id="KW-0472">Membrane</keyword>
<feature type="transmembrane region" description="Helical" evidence="8">
    <location>
        <begin position="177"/>
        <end position="198"/>
    </location>
</feature>
<name>A0A0K9GYK5_9BACI</name>
<dbReference type="NCBIfam" id="TIGR00802">
    <property type="entry name" value="nico"/>
    <property type="match status" value="1"/>
</dbReference>
<protein>
    <recommendedName>
        <fullName evidence="8">Nickel/cobalt efflux system</fullName>
    </recommendedName>
</protein>
<evidence type="ECO:0000256" key="3">
    <source>
        <dbReference type="ARBA" id="ARBA00022448"/>
    </source>
</evidence>